<proteinExistence type="predicted"/>
<protein>
    <submittedName>
        <fullName evidence="1">Uncharacterized protein</fullName>
    </submittedName>
</protein>
<sequence length="160" mass="17355">MVGASLHCHCHGGYGLMLMESLYAQPEFRQKYGKQLPDGSFQISAAWQAGLSNGASGFMVTIVQFAMRIIGVVLAWFLLPHFGRRTLYLWGLAGLTACLIVIGGLGSASSKPSTAIAWTIGSMLVVYTFVYDIRIGPVCYTLVSEIPSVRCRANPSFSRV</sequence>
<comment type="caution">
    <text evidence="1">The sequence shown here is derived from an EMBL/GenBank/DDBJ whole genome shotgun (WGS) entry which is preliminary data.</text>
</comment>
<accession>A0ACC3TKD2</accession>
<name>A0ACC3TKD2_9ASCO</name>
<evidence type="ECO:0000313" key="2">
    <source>
        <dbReference type="Proteomes" id="UP001489719"/>
    </source>
</evidence>
<evidence type="ECO:0000313" key="1">
    <source>
        <dbReference type="EMBL" id="KAK9321337.1"/>
    </source>
</evidence>
<keyword evidence="2" id="KW-1185">Reference proteome</keyword>
<reference evidence="2" key="1">
    <citation type="journal article" date="2024" name="Front. Bioeng. Biotechnol.">
        <title>Genome-scale model development and genomic sequencing of the oleaginous clade Lipomyces.</title>
        <authorList>
            <person name="Czajka J.J."/>
            <person name="Han Y."/>
            <person name="Kim J."/>
            <person name="Mondo S.J."/>
            <person name="Hofstad B.A."/>
            <person name="Robles A."/>
            <person name="Haridas S."/>
            <person name="Riley R."/>
            <person name="LaButti K."/>
            <person name="Pangilinan J."/>
            <person name="Andreopoulos W."/>
            <person name="Lipzen A."/>
            <person name="Yan J."/>
            <person name="Wang M."/>
            <person name="Ng V."/>
            <person name="Grigoriev I.V."/>
            <person name="Spatafora J.W."/>
            <person name="Magnuson J.K."/>
            <person name="Baker S.E."/>
            <person name="Pomraning K.R."/>
        </authorList>
    </citation>
    <scope>NUCLEOTIDE SEQUENCE [LARGE SCALE GENOMIC DNA]</scope>
    <source>
        <strain evidence="2">CBS 10300</strain>
    </source>
</reference>
<dbReference type="EMBL" id="MU970101">
    <property type="protein sequence ID" value="KAK9321337.1"/>
    <property type="molecule type" value="Genomic_DNA"/>
</dbReference>
<dbReference type="Proteomes" id="UP001489719">
    <property type="component" value="Unassembled WGS sequence"/>
</dbReference>
<gene>
    <name evidence="1" type="ORF">V1517DRAFT_175873</name>
</gene>
<organism evidence="1 2">
    <name type="scientific">Lipomyces orientalis</name>
    <dbReference type="NCBI Taxonomy" id="1233043"/>
    <lineage>
        <taxon>Eukaryota</taxon>
        <taxon>Fungi</taxon>
        <taxon>Dikarya</taxon>
        <taxon>Ascomycota</taxon>
        <taxon>Saccharomycotina</taxon>
        <taxon>Lipomycetes</taxon>
        <taxon>Lipomycetales</taxon>
        <taxon>Lipomycetaceae</taxon>
        <taxon>Lipomyces</taxon>
    </lineage>
</organism>